<accession>A0A8S1V6M5</accession>
<dbReference type="Proteomes" id="UP000683925">
    <property type="component" value="Unassembled WGS sequence"/>
</dbReference>
<gene>
    <name evidence="1" type="ORF">POCTA_138.1.T0610102</name>
    <name evidence="2" type="ORF">POCTA_138.1.T0610103</name>
</gene>
<evidence type="ECO:0000313" key="2">
    <source>
        <dbReference type="EMBL" id="CAD8173022.1"/>
    </source>
</evidence>
<keyword evidence="3" id="KW-1185">Reference proteome</keyword>
<name>A0A8S1V6M5_PAROT</name>
<proteinExistence type="predicted"/>
<sequence length="101" mass="11726">MKEKSSYDNFHICTIQLPQHKITQACYVLRQSYGIYGVKRMELTVKSHQTSVKQLMTGLNDFQSQIAEDNYDGEFETCLNKCFEAGKGVQRHNVRIFQLNC</sequence>
<dbReference type="AlphaFoldDB" id="A0A8S1V6M5"/>
<dbReference type="EMBL" id="CAJJDP010000060">
    <property type="protein sequence ID" value="CAD8173022.1"/>
    <property type="molecule type" value="Genomic_DNA"/>
</dbReference>
<protein>
    <submittedName>
        <fullName evidence="1">Uncharacterized protein</fullName>
    </submittedName>
</protein>
<dbReference type="EMBL" id="CAJJDP010000060">
    <property type="protein sequence ID" value="CAD8173020.1"/>
    <property type="molecule type" value="Genomic_DNA"/>
</dbReference>
<evidence type="ECO:0000313" key="1">
    <source>
        <dbReference type="EMBL" id="CAD8173020.1"/>
    </source>
</evidence>
<comment type="caution">
    <text evidence="1">The sequence shown here is derived from an EMBL/GenBank/DDBJ whole genome shotgun (WGS) entry which is preliminary data.</text>
</comment>
<evidence type="ECO:0000313" key="3">
    <source>
        <dbReference type="Proteomes" id="UP000683925"/>
    </source>
</evidence>
<reference evidence="1" key="1">
    <citation type="submission" date="2021-01" db="EMBL/GenBank/DDBJ databases">
        <authorList>
            <consortium name="Genoscope - CEA"/>
            <person name="William W."/>
        </authorList>
    </citation>
    <scope>NUCLEOTIDE SEQUENCE</scope>
</reference>
<organism evidence="1 3">
    <name type="scientific">Paramecium octaurelia</name>
    <dbReference type="NCBI Taxonomy" id="43137"/>
    <lineage>
        <taxon>Eukaryota</taxon>
        <taxon>Sar</taxon>
        <taxon>Alveolata</taxon>
        <taxon>Ciliophora</taxon>
        <taxon>Intramacronucleata</taxon>
        <taxon>Oligohymenophorea</taxon>
        <taxon>Peniculida</taxon>
        <taxon>Parameciidae</taxon>
        <taxon>Paramecium</taxon>
    </lineage>
</organism>